<sequence length="125" mass="13661">MIGWLKIKSICALLIIAFIPQAAFANIKFVSGEIEYVRTHDGDEIPAWRPPVFWFTLQGVTEAGSCPTWNGTVLFTARDSAAYSMILGAFMAGKPVAVAYNETTRFAGSWCVVSYITLGNPPPLK</sequence>
<comment type="caution">
    <text evidence="2">The sequence shown here is derived from an EMBL/GenBank/DDBJ whole genome shotgun (WGS) entry which is preliminary data.</text>
</comment>
<dbReference type="EMBL" id="JAKNBA010000033">
    <property type="protein sequence ID" value="MDE1243542.1"/>
    <property type="molecule type" value="Genomic_DNA"/>
</dbReference>
<feature type="chain" id="PRO_5040940883" evidence="1">
    <location>
        <begin position="26"/>
        <end position="125"/>
    </location>
</feature>
<dbReference type="Proteomes" id="UP001140979">
    <property type="component" value="Unassembled WGS sequence"/>
</dbReference>
<organism evidence="2 3">
    <name type="scientific">Vibrio aestuarianus</name>
    <dbReference type="NCBI Taxonomy" id="28171"/>
    <lineage>
        <taxon>Bacteria</taxon>
        <taxon>Pseudomonadati</taxon>
        <taxon>Pseudomonadota</taxon>
        <taxon>Gammaproteobacteria</taxon>
        <taxon>Vibrionales</taxon>
        <taxon>Vibrionaceae</taxon>
        <taxon>Vibrio</taxon>
    </lineage>
</organism>
<gene>
    <name evidence="2" type="ORF">L9W94_15540</name>
</gene>
<evidence type="ECO:0000256" key="1">
    <source>
        <dbReference type="SAM" id="SignalP"/>
    </source>
</evidence>
<evidence type="ECO:0000313" key="3">
    <source>
        <dbReference type="Proteomes" id="UP001140979"/>
    </source>
</evidence>
<accession>A0A9X4EY46</accession>
<dbReference type="AlphaFoldDB" id="A0A9X4EY46"/>
<protein>
    <submittedName>
        <fullName evidence="2">Uncharacterized protein</fullName>
    </submittedName>
</protein>
<dbReference type="RefSeq" id="WP_274683678.1">
    <property type="nucleotide sequence ID" value="NZ_JAKNBA010000033.1"/>
</dbReference>
<feature type="signal peptide" evidence="1">
    <location>
        <begin position="1"/>
        <end position="25"/>
    </location>
</feature>
<proteinExistence type="predicted"/>
<reference evidence="2" key="1">
    <citation type="submission" date="2022-02" db="EMBL/GenBank/DDBJ databases">
        <title>Emergence and expansion in Europe of a Vibrio aestuarianus clonal complex pathogenic for oysters.</title>
        <authorList>
            <person name="Mesnil A."/>
            <person name="Travers M.-A."/>
        </authorList>
    </citation>
    <scope>NUCLEOTIDE SEQUENCE</scope>
    <source>
        <strain evidence="2">19_064_11T1</strain>
    </source>
</reference>
<evidence type="ECO:0000313" key="2">
    <source>
        <dbReference type="EMBL" id="MDE1243542.1"/>
    </source>
</evidence>
<keyword evidence="1" id="KW-0732">Signal</keyword>
<name>A0A9X4EY46_9VIBR</name>